<name>A0AAV7I9R2_COTGL</name>
<feature type="region of interest" description="Disordered" evidence="1">
    <location>
        <begin position="156"/>
        <end position="203"/>
    </location>
</feature>
<evidence type="ECO:0000313" key="3">
    <source>
        <dbReference type="Proteomes" id="UP000826195"/>
    </source>
</evidence>
<reference evidence="2 3" key="1">
    <citation type="journal article" date="2021" name="J. Hered.">
        <title>A chromosome-level genome assembly of the parasitoid wasp, Cotesia glomerata (Hymenoptera: Braconidae).</title>
        <authorList>
            <person name="Pinto B.J."/>
            <person name="Weis J.J."/>
            <person name="Gamble T."/>
            <person name="Ode P.J."/>
            <person name="Paul R."/>
            <person name="Zaspel J.M."/>
        </authorList>
    </citation>
    <scope>NUCLEOTIDE SEQUENCE [LARGE SCALE GENOMIC DNA]</scope>
    <source>
        <strain evidence="2">CgM1</strain>
    </source>
</reference>
<gene>
    <name evidence="2" type="ORF">KQX54_015610</name>
</gene>
<dbReference type="EMBL" id="JAHXZJ010002237">
    <property type="protein sequence ID" value="KAH0546856.1"/>
    <property type="molecule type" value="Genomic_DNA"/>
</dbReference>
<feature type="compositionally biased region" description="Polar residues" evidence="1">
    <location>
        <begin position="170"/>
        <end position="203"/>
    </location>
</feature>
<organism evidence="2 3">
    <name type="scientific">Cotesia glomerata</name>
    <name type="common">Lepidopteran parasitic wasp</name>
    <name type="synonym">Apanteles glomeratus</name>
    <dbReference type="NCBI Taxonomy" id="32391"/>
    <lineage>
        <taxon>Eukaryota</taxon>
        <taxon>Metazoa</taxon>
        <taxon>Ecdysozoa</taxon>
        <taxon>Arthropoda</taxon>
        <taxon>Hexapoda</taxon>
        <taxon>Insecta</taxon>
        <taxon>Pterygota</taxon>
        <taxon>Neoptera</taxon>
        <taxon>Endopterygota</taxon>
        <taxon>Hymenoptera</taxon>
        <taxon>Apocrita</taxon>
        <taxon>Ichneumonoidea</taxon>
        <taxon>Braconidae</taxon>
        <taxon>Microgastrinae</taxon>
        <taxon>Cotesia</taxon>
    </lineage>
</organism>
<feature type="compositionally biased region" description="Basic and acidic residues" evidence="1">
    <location>
        <begin position="251"/>
        <end position="264"/>
    </location>
</feature>
<comment type="caution">
    <text evidence="2">The sequence shown here is derived from an EMBL/GenBank/DDBJ whole genome shotgun (WGS) entry which is preliminary data.</text>
</comment>
<dbReference type="Proteomes" id="UP000826195">
    <property type="component" value="Unassembled WGS sequence"/>
</dbReference>
<evidence type="ECO:0000256" key="1">
    <source>
        <dbReference type="SAM" id="MobiDB-lite"/>
    </source>
</evidence>
<keyword evidence="3" id="KW-1185">Reference proteome</keyword>
<feature type="region of interest" description="Disordered" evidence="1">
    <location>
        <begin position="240"/>
        <end position="302"/>
    </location>
</feature>
<protein>
    <submittedName>
        <fullName evidence="2">Uncharacterized protein</fullName>
    </submittedName>
</protein>
<evidence type="ECO:0000313" key="2">
    <source>
        <dbReference type="EMBL" id="KAH0546856.1"/>
    </source>
</evidence>
<proteinExistence type="predicted"/>
<sequence length="302" mass="34025">MSPLNDKITPVQHHEENYVELLDDIEYETLVLQELEKFDPTNEEYNKMKLREFKGILRKVYSECVDGYVSLMAIQRIKLDPREWRMIMKNLHPMPKMPSFFITPPVTPKKKDYRNEFKKIHSKLIELKAFIYREAAQAHRRCLELKDKVQNNCDNNTLIRPNPRFPGFSVSPTDGGTGQTPISQGGCLQSGSTPAQSTAESQFGGTPLQIGAPDHTPYCSLADLRRCTVTGGVTGAVRGTPRRPVCASKTPPDRTGMDARRADAARQYPAQTKHQEGNFHGLQYRTASFQGDAVPEPYGTPD</sequence>
<accession>A0AAV7I9R2</accession>
<dbReference type="AlphaFoldDB" id="A0AAV7I9R2"/>